<dbReference type="SUPFAM" id="SSF56935">
    <property type="entry name" value="Porins"/>
    <property type="match status" value="1"/>
</dbReference>
<evidence type="ECO:0000256" key="3">
    <source>
        <dbReference type="ARBA" id="ARBA00022452"/>
    </source>
</evidence>
<evidence type="ECO:0000256" key="8">
    <source>
        <dbReference type="ARBA" id="ARBA00023077"/>
    </source>
</evidence>
<evidence type="ECO:0000256" key="12">
    <source>
        <dbReference type="RuleBase" id="RU003357"/>
    </source>
</evidence>
<evidence type="ECO:0000256" key="5">
    <source>
        <dbReference type="ARBA" id="ARBA00022692"/>
    </source>
</evidence>
<comment type="caution">
    <text evidence="16">The sequence shown here is derived from an EMBL/GenBank/DDBJ whole genome shotgun (WGS) entry which is preliminary data.</text>
</comment>
<proteinExistence type="inferred from homology"/>
<keyword evidence="2 11" id="KW-0813">Transport</keyword>
<keyword evidence="17" id="KW-1185">Reference proteome</keyword>
<feature type="domain" description="TonB-dependent receptor-like beta-barrel" evidence="14">
    <location>
        <begin position="285"/>
        <end position="719"/>
    </location>
</feature>
<dbReference type="PROSITE" id="PS52016">
    <property type="entry name" value="TONB_DEPENDENT_REC_3"/>
    <property type="match status" value="1"/>
</dbReference>
<evidence type="ECO:0000256" key="7">
    <source>
        <dbReference type="ARBA" id="ARBA00023065"/>
    </source>
</evidence>
<dbReference type="PANTHER" id="PTHR32552">
    <property type="entry name" value="FERRICHROME IRON RECEPTOR-RELATED"/>
    <property type="match status" value="1"/>
</dbReference>
<evidence type="ECO:0000256" key="9">
    <source>
        <dbReference type="ARBA" id="ARBA00023136"/>
    </source>
</evidence>
<feature type="chain" id="PRO_5004340321" description="Outer membrane receptor protein" evidence="13">
    <location>
        <begin position="26"/>
        <end position="756"/>
    </location>
</feature>
<feature type="domain" description="TonB-dependent receptor plug" evidence="15">
    <location>
        <begin position="54"/>
        <end position="160"/>
    </location>
</feature>
<comment type="similarity">
    <text evidence="11 12">Belongs to the TonB-dependent receptor family.</text>
</comment>
<keyword evidence="9 11" id="KW-0472">Membrane</keyword>
<evidence type="ECO:0000256" key="10">
    <source>
        <dbReference type="ARBA" id="ARBA00023237"/>
    </source>
</evidence>
<gene>
    <name evidence="16" type="ORF">OR37_02201</name>
</gene>
<evidence type="ECO:0000313" key="17">
    <source>
        <dbReference type="Proteomes" id="UP000013063"/>
    </source>
</evidence>
<name>R0D0E0_CAUVI</name>
<keyword evidence="6" id="KW-0408">Iron</keyword>
<protein>
    <recommendedName>
        <fullName evidence="18">Outer membrane receptor protein</fullName>
    </recommendedName>
</protein>
<dbReference type="Pfam" id="PF00593">
    <property type="entry name" value="TonB_dep_Rec_b-barrel"/>
    <property type="match status" value="1"/>
</dbReference>
<keyword evidence="7" id="KW-0406">Ion transport</keyword>
<dbReference type="OrthoDB" id="9760333at2"/>
<evidence type="ECO:0000256" key="4">
    <source>
        <dbReference type="ARBA" id="ARBA00022496"/>
    </source>
</evidence>
<dbReference type="STRING" id="1292034.OR37_02201"/>
<keyword evidence="5 11" id="KW-0812">Transmembrane</keyword>
<keyword evidence="4" id="KW-0410">Iron transport</keyword>
<sequence length="756" mass="81967" precursor="true">MISTHNLRFGLSLLASTSLAPFAQAYAEAAPAAPTQGVELEAVVVTAQRRSENLQQVPVAITSVSGKALEASNFQAVTDLQYVVPGVQFDPTNGAAFQIRGVGSTSFDFSNEKSVSLVVDDVVMDGQRDNGMTGLSDIQQVDVLMGPQGTLFGKNATSGVISIATAKPVLSQWAVKASASYGEREDRNANLIVNAPLGDKFALRVAAFTQGQEGHGRYTTLNQNLNTFKEHGYRAKLLFKPFEGLEAIYTHDDEYHWDNSIRTAVAVASPAVNALQIANGVTQGPENGDDADSSMGMIRTKTQGDSLRVQYQVGRDTLTSITAYRKTTYDNDTPADLVPATQFAYIPYNSGRLNTSKVSQELRWASPTGGFVEYLAGLFYNRLLAEQTQLQWATLGAPIVSPTGVKLTNFYALTGAIGAAGNASLFKAQNTTGAVFGQLKFNLTSKASLAISGRYTSDHNGQSLNYVWIDPRPITGVNATFTATSAQPYQNRGRVKDHNFSYRIAGQYQLSDHAMAYATYSTGYKPGGVAFVGNKYAPFADETVKSLEAGVKSELFDRRVRLNVDVFNSEFTDFQATILTNIPGNVLQQLVIGNAGGLKSSGAEANVAWRVNEALSLTGAVTYADAHFTDYVYNATTNYTGTRLTNAPRLSAHLGAEYERTVGTMRFRANLDYAYRSKSWTVVGQPAYSEVPAYGLANGRISLSPENSQIEFGLYGRNLFNKYYSTGYQQYGALGLLHYTARDAYRTVGVFAKYAY</sequence>
<dbReference type="Pfam" id="PF07715">
    <property type="entry name" value="Plug"/>
    <property type="match status" value="1"/>
</dbReference>
<dbReference type="InterPro" id="IPR012910">
    <property type="entry name" value="Plug_dom"/>
</dbReference>
<dbReference type="PATRIC" id="fig|1292034.3.peg.2187"/>
<reference evidence="16 17" key="1">
    <citation type="journal article" date="2013" name="Genome Announc.">
        <title>Draft Genome Sequence for Caulobacter sp. Strain OR37, a Bacterium Tolerant to Heavy Metals.</title>
        <authorList>
            <person name="Utturkar S.M."/>
            <person name="Bollmann A."/>
            <person name="Brzoska R.M."/>
            <person name="Klingeman D.M."/>
            <person name="Epstein S.E."/>
            <person name="Palumbo A.V."/>
            <person name="Brown S.D."/>
        </authorList>
    </citation>
    <scope>NUCLEOTIDE SEQUENCE [LARGE SCALE GENOMIC DNA]</scope>
    <source>
        <strain evidence="16 17">OR37</strain>
    </source>
</reference>
<organism evidence="16 17">
    <name type="scientific">Caulobacter vibrioides OR37</name>
    <dbReference type="NCBI Taxonomy" id="1292034"/>
    <lineage>
        <taxon>Bacteria</taxon>
        <taxon>Pseudomonadati</taxon>
        <taxon>Pseudomonadota</taxon>
        <taxon>Alphaproteobacteria</taxon>
        <taxon>Caulobacterales</taxon>
        <taxon>Caulobacteraceae</taxon>
        <taxon>Caulobacter</taxon>
    </lineage>
</organism>
<dbReference type="InterPro" id="IPR039426">
    <property type="entry name" value="TonB-dep_rcpt-like"/>
</dbReference>
<dbReference type="InterPro" id="IPR000531">
    <property type="entry name" value="Beta-barrel_TonB"/>
</dbReference>
<feature type="signal peptide" evidence="13">
    <location>
        <begin position="1"/>
        <end position="25"/>
    </location>
</feature>
<dbReference type="eggNOG" id="COG4771">
    <property type="taxonomic scope" value="Bacteria"/>
</dbReference>
<keyword evidence="13" id="KW-0732">Signal</keyword>
<evidence type="ECO:0000259" key="14">
    <source>
        <dbReference type="Pfam" id="PF00593"/>
    </source>
</evidence>
<evidence type="ECO:0000259" key="15">
    <source>
        <dbReference type="Pfam" id="PF07715"/>
    </source>
</evidence>
<keyword evidence="8 12" id="KW-0798">TonB box</keyword>
<keyword evidence="3 11" id="KW-1134">Transmembrane beta strand</keyword>
<dbReference type="EMBL" id="APMP01000011">
    <property type="protein sequence ID" value="ENZ81965.1"/>
    <property type="molecule type" value="Genomic_DNA"/>
</dbReference>
<evidence type="ECO:0000256" key="1">
    <source>
        <dbReference type="ARBA" id="ARBA00004571"/>
    </source>
</evidence>
<dbReference type="GO" id="GO:0006826">
    <property type="term" value="P:iron ion transport"/>
    <property type="evidence" value="ECO:0007669"/>
    <property type="project" value="UniProtKB-KW"/>
</dbReference>
<dbReference type="Gene3D" id="2.40.170.20">
    <property type="entry name" value="TonB-dependent receptor, beta-barrel domain"/>
    <property type="match status" value="1"/>
</dbReference>
<dbReference type="AlphaFoldDB" id="R0D0E0"/>
<dbReference type="PANTHER" id="PTHR32552:SF81">
    <property type="entry name" value="TONB-DEPENDENT OUTER MEMBRANE RECEPTOR"/>
    <property type="match status" value="1"/>
</dbReference>
<evidence type="ECO:0000256" key="11">
    <source>
        <dbReference type="PROSITE-ProRule" id="PRU01360"/>
    </source>
</evidence>
<comment type="subcellular location">
    <subcellularLocation>
        <location evidence="1 11">Cell outer membrane</location>
        <topology evidence="1 11">Multi-pass membrane protein</topology>
    </subcellularLocation>
</comment>
<evidence type="ECO:0000256" key="13">
    <source>
        <dbReference type="SAM" id="SignalP"/>
    </source>
</evidence>
<dbReference type="GO" id="GO:0009279">
    <property type="term" value="C:cell outer membrane"/>
    <property type="evidence" value="ECO:0007669"/>
    <property type="project" value="UniProtKB-SubCell"/>
</dbReference>
<accession>R0D0E0</accession>
<evidence type="ECO:0008006" key="18">
    <source>
        <dbReference type="Google" id="ProtNLM"/>
    </source>
</evidence>
<keyword evidence="10 11" id="KW-0998">Cell outer membrane</keyword>
<dbReference type="Proteomes" id="UP000013063">
    <property type="component" value="Unassembled WGS sequence"/>
</dbReference>
<evidence type="ECO:0000256" key="2">
    <source>
        <dbReference type="ARBA" id="ARBA00022448"/>
    </source>
</evidence>
<evidence type="ECO:0000313" key="16">
    <source>
        <dbReference type="EMBL" id="ENZ81965.1"/>
    </source>
</evidence>
<evidence type="ECO:0000256" key="6">
    <source>
        <dbReference type="ARBA" id="ARBA00023004"/>
    </source>
</evidence>
<dbReference type="InterPro" id="IPR036942">
    <property type="entry name" value="Beta-barrel_TonB_sf"/>
</dbReference>